<feature type="coiled-coil region" evidence="1">
    <location>
        <begin position="77"/>
        <end position="111"/>
    </location>
</feature>
<evidence type="ECO:0000313" key="4">
    <source>
        <dbReference type="Proteomes" id="UP000053240"/>
    </source>
</evidence>
<organism evidence="3 4">
    <name type="scientific">Papilio machaon</name>
    <name type="common">Old World swallowtail butterfly</name>
    <dbReference type="NCBI Taxonomy" id="76193"/>
    <lineage>
        <taxon>Eukaryota</taxon>
        <taxon>Metazoa</taxon>
        <taxon>Ecdysozoa</taxon>
        <taxon>Arthropoda</taxon>
        <taxon>Hexapoda</taxon>
        <taxon>Insecta</taxon>
        <taxon>Pterygota</taxon>
        <taxon>Neoptera</taxon>
        <taxon>Endopterygota</taxon>
        <taxon>Lepidoptera</taxon>
        <taxon>Glossata</taxon>
        <taxon>Ditrysia</taxon>
        <taxon>Papilionoidea</taxon>
        <taxon>Papilionidae</taxon>
        <taxon>Papilioninae</taxon>
        <taxon>Papilio</taxon>
    </lineage>
</organism>
<dbReference type="AlphaFoldDB" id="A0A194RP79"/>
<evidence type="ECO:0000256" key="2">
    <source>
        <dbReference type="SAM" id="SignalP"/>
    </source>
</evidence>
<feature type="signal peptide" evidence="2">
    <location>
        <begin position="1"/>
        <end position="18"/>
    </location>
</feature>
<name>A0A194RP79_PAPMA</name>
<dbReference type="InParanoid" id="A0A194RP79"/>
<protein>
    <recommendedName>
        <fullName evidence="5">Secreted protein</fullName>
    </recommendedName>
</protein>
<keyword evidence="4" id="KW-1185">Reference proteome</keyword>
<dbReference type="Proteomes" id="UP000053240">
    <property type="component" value="Unassembled WGS sequence"/>
</dbReference>
<evidence type="ECO:0000256" key="1">
    <source>
        <dbReference type="SAM" id="Coils"/>
    </source>
</evidence>
<reference evidence="3 4" key="1">
    <citation type="journal article" date="2015" name="Nat. Commun.">
        <title>Outbred genome sequencing and CRISPR/Cas9 gene editing in butterflies.</title>
        <authorList>
            <person name="Li X."/>
            <person name="Fan D."/>
            <person name="Zhang W."/>
            <person name="Liu G."/>
            <person name="Zhang L."/>
            <person name="Zhao L."/>
            <person name="Fang X."/>
            <person name="Chen L."/>
            <person name="Dong Y."/>
            <person name="Chen Y."/>
            <person name="Ding Y."/>
            <person name="Zhao R."/>
            <person name="Feng M."/>
            <person name="Zhu Y."/>
            <person name="Feng Y."/>
            <person name="Jiang X."/>
            <person name="Zhu D."/>
            <person name="Xiang H."/>
            <person name="Feng X."/>
            <person name="Li S."/>
            <person name="Wang J."/>
            <person name="Zhang G."/>
            <person name="Kronforst M.R."/>
            <person name="Wang W."/>
        </authorList>
    </citation>
    <scope>NUCLEOTIDE SEQUENCE [LARGE SCALE GENOMIC DNA]</scope>
    <source>
        <strain evidence="3">Ya'a_city_454_Pm</strain>
        <tissue evidence="3">Whole body</tissue>
    </source>
</reference>
<sequence>MKVIYVFAICLLASITTAAPSREFLHAVGNKIHETAHVATSEIFDWFALGKRLVFGKEPEVTTVSPTISQESLYKWAQATKEMVDKLNKDNEDIKKNLAVLVEKKATQEQNAGVNYDPDRTEIGLNLRSL</sequence>
<accession>A0A194RP79</accession>
<keyword evidence="2" id="KW-0732">Signal</keyword>
<proteinExistence type="predicted"/>
<dbReference type="EMBL" id="KQ459984">
    <property type="protein sequence ID" value="KPJ19115.1"/>
    <property type="molecule type" value="Genomic_DNA"/>
</dbReference>
<evidence type="ECO:0000313" key="3">
    <source>
        <dbReference type="EMBL" id="KPJ19115.1"/>
    </source>
</evidence>
<keyword evidence="1" id="KW-0175">Coiled coil</keyword>
<evidence type="ECO:0008006" key="5">
    <source>
        <dbReference type="Google" id="ProtNLM"/>
    </source>
</evidence>
<gene>
    <name evidence="3" type="ORF">RR48_12626</name>
</gene>
<feature type="chain" id="PRO_5008265345" description="Secreted protein" evidence="2">
    <location>
        <begin position="19"/>
        <end position="130"/>
    </location>
</feature>